<accession>A0ABX1S3F3</accession>
<feature type="domain" description="Non-reducing end beta-L-arabinofuranosidase-like GH127 catalytic" evidence="1">
    <location>
        <begin position="75"/>
        <end position="397"/>
    </location>
</feature>
<dbReference type="InterPro" id="IPR012878">
    <property type="entry name" value="Beta-AFase-like_GH127_cat"/>
</dbReference>
<evidence type="ECO:0000313" key="3">
    <source>
        <dbReference type="EMBL" id="NMH89433.1"/>
    </source>
</evidence>
<evidence type="ECO:0000259" key="2">
    <source>
        <dbReference type="Pfam" id="PF20736"/>
    </source>
</evidence>
<dbReference type="PANTHER" id="PTHR43465:SF2">
    <property type="entry name" value="DUF1680 DOMAIN PROTEIN (AFU_ORTHOLOGUE AFUA_1G08910)"/>
    <property type="match status" value="1"/>
</dbReference>
<dbReference type="SUPFAM" id="SSF48208">
    <property type="entry name" value="Six-hairpin glycosidases"/>
    <property type="match status" value="1"/>
</dbReference>
<dbReference type="EMBL" id="JABBHF010000012">
    <property type="protein sequence ID" value="NMH89433.1"/>
    <property type="molecule type" value="Genomic_DNA"/>
</dbReference>
<dbReference type="InterPro" id="IPR008928">
    <property type="entry name" value="6-hairpin_glycosidase_sf"/>
</dbReference>
<name>A0ABX1S3F3_9FLAO</name>
<dbReference type="Gene3D" id="1.50.10.20">
    <property type="match status" value="1"/>
</dbReference>
<dbReference type="RefSeq" id="WP_169676427.1">
    <property type="nucleotide sequence ID" value="NZ_JABBHF010000012.1"/>
</dbReference>
<reference evidence="3 4" key="1">
    <citation type="submission" date="2020-04" db="EMBL/GenBank/DDBJ databases">
        <title>A Flavivirga sp. nov.</title>
        <authorList>
            <person name="Sun X."/>
        </authorList>
    </citation>
    <scope>NUCLEOTIDE SEQUENCE [LARGE SCALE GENOMIC DNA]</scope>
    <source>
        <strain evidence="3 4">Y03</strain>
    </source>
</reference>
<dbReference type="Proteomes" id="UP000746690">
    <property type="component" value="Unassembled WGS sequence"/>
</dbReference>
<dbReference type="InterPro" id="IPR049046">
    <property type="entry name" value="Beta-AFase-like_GH127_middle"/>
</dbReference>
<proteinExistence type="predicted"/>
<evidence type="ECO:0000313" key="4">
    <source>
        <dbReference type="Proteomes" id="UP000746690"/>
    </source>
</evidence>
<sequence>MSSINSYSQHSTLKDLPSNRIKPHGWVKEFLKRQESGLTGNPEESGFPFNTGMWTENMNYKDREFNGGSGWWPYEQTGYYLDGALRCAYMNQSQKLKQKVLNNIDYVLANIDKDGVLHAGKIDDDWWPLVVFMRMLFEQYENTQDSELLKALENHYQATYKKEESYNIPKSGGFEVRSVLHLEHLMSLYQVTGNEWYLQVAKRLYHKFETNLLESPNGAGMLTATGMAKGLKPSGHAVTYHEFLKIPAILYYYTKDEKYKEALYKAYKLLENHHELADGLSSGIEELHGNNTDMAHEVCNVTDYNWTSGWALLATGDAYFADKMEKVIYNAGFSSITSDFKAHQYYSTPNMPISSDVSSFYNDNTNWGFTGKGRLCYRPGHDTECCTGNIHRMFPTFLNRSCLVGKKEAKIVFYLPGTFTIPFGKEFLSITQDTNYPFSHSVSLNINTAPKKNITLGLRVPGWCDNYTIILNGKEIKNGHRNSFFETVSRKFKKGDQIEITFSTKPKIEKRHGIAINYGPLVFSYPIEAKKRITTNDEGQKCSPEFPAYQLFPKEHLNWAYAIPSDITSNDIKVIKGNQVGYPWGIRNSPIKLQVKARAVSNWSLKYHTSISEIPDKVLLKDEPEQILTLEPIGTTLLRITEFPVY</sequence>
<feature type="domain" description="Non-reducing end beta-L-arabinofuranosidase-like GH127 middle" evidence="2">
    <location>
        <begin position="413"/>
        <end position="502"/>
    </location>
</feature>
<dbReference type="Pfam" id="PF20736">
    <property type="entry name" value="Glyco_hydro127M"/>
    <property type="match status" value="1"/>
</dbReference>
<dbReference type="InterPro" id="IPR049174">
    <property type="entry name" value="Beta-AFase-like"/>
</dbReference>
<evidence type="ECO:0000259" key="1">
    <source>
        <dbReference type="Pfam" id="PF07944"/>
    </source>
</evidence>
<gene>
    <name evidence="3" type="ORF">HHX25_18120</name>
</gene>
<keyword evidence="4" id="KW-1185">Reference proteome</keyword>
<organism evidence="3 4">
    <name type="scientific">Flavivirga algicola</name>
    <dbReference type="NCBI Taxonomy" id="2729136"/>
    <lineage>
        <taxon>Bacteria</taxon>
        <taxon>Pseudomonadati</taxon>
        <taxon>Bacteroidota</taxon>
        <taxon>Flavobacteriia</taxon>
        <taxon>Flavobacteriales</taxon>
        <taxon>Flavobacteriaceae</taxon>
        <taxon>Flavivirga</taxon>
    </lineage>
</organism>
<protein>
    <recommendedName>
        <fullName evidence="5">Glycosyl hydrolase</fullName>
    </recommendedName>
</protein>
<comment type="caution">
    <text evidence="3">The sequence shown here is derived from an EMBL/GenBank/DDBJ whole genome shotgun (WGS) entry which is preliminary data.</text>
</comment>
<dbReference type="PANTHER" id="PTHR43465">
    <property type="entry name" value="DUF1680 DOMAIN PROTEIN (AFU_ORTHOLOGUE AFUA_1G08910)"/>
    <property type="match status" value="1"/>
</dbReference>
<dbReference type="Pfam" id="PF07944">
    <property type="entry name" value="Beta-AFase-like_GH127_cat"/>
    <property type="match status" value="1"/>
</dbReference>
<evidence type="ECO:0008006" key="5">
    <source>
        <dbReference type="Google" id="ProtNLM"/>
    </source>
</evidence>